<dbReference type="EMBL" id="JAVIZN010000002">
    <property type="protein sequence ID" value="MDR6204398.1"/>
    <property type="molecule type" value="Genomic_DNA"/>
</dbReference>
<gene>
    <name evidence="1" type="ORF">QF025_003118</name>
</gene>
<protein>
    <submittedName>
        <fullName evidence="1">Uncharacterized protein</fullName>
    </submittedName>
</protein>
<dbReference type="Proteomes" id="UP001245184">
    <property type="component" value="Unassembled WGS sequence"/>
</dbReference>
<organism evidence="1 2">
    <name type="scientific">Paraburkholderia graminis</name>
    <dbReference type="NCBI Taxonomy" id="60548"/>
    <lineage>
        <taxon>Bacteria</taxon>
        <taxon>Pseudomonadati</taxon>
        <taxon>Pseudomonadota</taxon>
        <taxon>Betaproteobacteria</taxon>
        <taxon>Burkholderiales</taxon>
        <taxon>Burkholderiaceae</taxon>
        <taxon>Paraburkholderia</taxon>
    </lineage>
</organism>
<comment type="caution">
    <text evidence="1">The sequence shown here is derived from an EMBL/GenBank/DDBJ whole genome shotgun (WGS) entry which is preliminary data.</text>
</comment>
<name>A0ABD5CGF3_9BURK</name>
<reference evidence="1 2" key="1">
    <citation type="submission" date="2023-08" db="EMBL/GenBank/DDBJ databases">
        <title>Genome sequencing of plant associated microbes to promote plant fitness in Sorghum bicolor and Oryza sativa.</title>
        <authorList>
            <person name="Coleman-Derr D."/>
        </authorList>
    </citation>
    <scope>NUCLEOTIDE SEQUENCE [LARGE SCALE GENOMIC DNA]</scope>
    <source>
        <strain evidence="1 2">SLBN-33</strain>
    </source>
</reference>
<sequence>MIVHVRKTSARRFFYAIGAPLEDEFRALATNVGMKRPTEKKRNAITYCLRSG</sequence>
<dbReference type="AlphaFoldDB" id="A0ABD5CGF3"/>
<accession>A0ABD5CGF3</accession>
<evidence type="ECO:0000313" key="2">
    <source>
        <dbReference type="Proteomes" id="UP001245184"/>
    </source>
</evidence>
<evidence type="ECO:0000313" key="1">
    <source>
        <dbReference type="EMBL" id="MDR6204398.1"/>
    </source>
</evidence>
<proteinExistence type="predicted"/>